<gene>
    <name evidence="5" type="ORF">PM3016_963</name>
</gene>
<dbReference type="AlphaFoldDB" id="H6NBV3"/>
<dbReference type="PROSITE" id="PS50022">
    <property type="entry name" value="FA58C_3"/>
    <property type="match status" value="1"/>
</dbReference>
<reference evidence="5 6" key="1">
    <citation type="journal article" date="2012" name="J. Bacteriol.">
        <title>Complete Genome Sequence of Paenibacillus mucilaginosus 3016, a Bacterium Functional as Microbial Fertilizer.</title>
        <authorList>
            <person name="Ma M."/>
            <person name="Wang Z."/>
            <person name="Li L."/>
            <person name="Jiang X."/>
            <person name="Guan D."/>
            <person name="Cao F."/>
            <person name="Chen H."/>
            <person name="Wang X."/>
            <person name="Shen D."/>
            <person name="Du B."/>
            <person name="Li J."/>
        </authorList>
    </citation>
    <scope>NUCLEOTIDE SEQUENCE [LARGE SCALE GENOMIC DNA]</scope>
    <source>
        <strain evidence="5 6">3016</strain>
    </source>
</reference>
<dbReference type="STRING" id="1116391.PM3016_963"/>
<dbReference type="SMART" id="SM00635">
    <property type="entry name" value="BID_2"/>
    <property type="match status" value="5"/>
</dbReference>
<dbReference type="InterPro" id="IPR000421">
    <property type="entry name" value="FA58C"/>
</dbReference>
<evidence type="ECO:0000256" key="1">
    <source>
        <dbReference type="SAM" id="SignalP"/>
    </source>
</evidence>
<dbReference type="Pfam" id="PF02368">
    <property type="entry name" value="Big_2"/>
    <property type="match status" value="3"/>
</dbReference>
<dbReference type="InterPro" id="IPR003343">
    <property type="entry name" value="Big_2"/>
</dbReference>
<evidence type="ECO:0000313" key="5">
    <source>
        <dbReference type="EMBL" id="AFC27904.1"/>
    </source>
</evidence>
<dbReference type="PROSITE" id="PS50853">
    <property type="entry name" value="FN3"/>
    <property type="match status" value="1"/>
</dbReference>
<dbReference type="PANTHER" id="PTHR43308:SF5">
    <property type="entry name" value="S-LAYER PROTEIN _ PEPTIDOGLYCAN ENDO-BETA-N-ACETYLGLUCOSAMINIDASE"/>
    <property type="match status" value="1"/>
</dbReference>
<dbReference type="InterPro" id="IPR001119">
    <property type="entry name" value="SLH_dom"/>
</dbReference>
<dbReference type="Gene3D" id="2.60.40.10">
    <property type="entry name" value="Immunoglobulins"/>
    <property type="match status" value="1"/>
</dbReference>
<dbReference type="InterPro" id="IPR008964">
    <property type="entry name" value="Invasin/intimin_cell_adhesion"/>
</dbReference>
<dbReference type="HOGENOM" id="CLU_272460_0_0_9"/>
<dbReference type="Proteomes" id="UP000007523">
    <property type="component" value="Chromosome"/>
</dbReference>
<dbReference type="Gene3D" id="2.60.40.1080">
    <property type="match status" value="5"/>
</dbReference>
<dbReference type="SUPFAM" id="SSF49785">
    <property type="entry name" value="Galactose-binding domain-like"/>
    <property type="match status" value="1"/>
</dbReference>
<dbReference type="InterPro" id="IPR036116">
    <property type="entry name" value="FN3_sf"/>
</dbReference>
<dbReference type="Gene3D" id="2.60.120.260">
    <property type="entry name" value="Galactose-binding domain-like"/>
    <property type="match status" value="1"/>
</dbReference>
<feature type="domain" description="Fibronectin type-III" evidence="3">
    <location>
        <begin position="620"/>
        <end position="704"/>
    </location>
</feature>
<dbReference type="RefSeq" id="WP_014368637.1">
    <property type="nucleotide sequence ID" value="NC_016935.1"/>
</dbReference>
<feature type="domain" description="F5/8 type C" evidence="2">
    <location>
        <begin position="15"/>
        <end position="161"/>
    </location>
</feature>
<evidence type="ECO:0000259" key="4">
    <source>
        <dbReference type="PROSITE" id="PS51272"/>
    </source>
</evidence>
<feature type="domain" description="SLH" evidence="4">
    <location>
        <begin position="1128"/>
        <end position="1186"/>
    </location>
</feature>
<proteinExistence type="predicted"/>
<keyword evidence="6" id="KW-1185">Reference proteome</keyword>
<feature type="signal peptide" evidence="1">
    <location>
        <begin position="1"/>
        <end position="28"/>
    </location>
</feature>
<feature type="domain" description="SLH" evidence="4">
    <location>
        <begin position="1018"/>
        <end position="1080"/>
    </location>
</feature>
<dbReference type="PROSITE" id="PS51272">
    <property type="entry name" value="SLH"/>
    <property type="match status" value="3"/>
</dbReference>
<dbReference type="Pfam" id="PF00395">
    <property type="entry name" value="SLH"/>
    <property type="match status" value="3"/>
</dbReference>
<feature type="domain" description="SLH" evidence="4">
    <location>
        <begin position="954"/>
        <end position="1017"/>
    </location>
</feature>
<dbReference type="PANTHER" id="PTHR43308">
    <property type="entry name" value="OUTER MEMBRANE PROTEIN ALPHA-RELATED"/>
    <property type="match status" value="1"/>
</dbReference>
<dbReference type="Pfam" id="PF00041">
    <property type="entry name" value="fn3"/>
    <property type="match status" value="1"/>
</dbReference>
<dbReference type="EMBL" id="CP003235">
    <property type="protein sequence ID" value="AFC27904.1"/>
    <property type="molecule type" value="Genomic_DNA"/>
</dbReference>
<dbReference type="InterPro" id="IPR051465">
    <property type="entry name" value="Cell_Envelope_Struct_Comp"/>
</dbReference>
<name>H6NBV3_9BACL</name>
<feature type="chain" id="PRO_5003605560" evidence="1">
    <location>
        <begin position="29"/>
        <end position="1186"/>
    </location>
</feature>
<accession>H6NBV3</accession>
<protein>
    <submittedName>
        <fullName evidence="5">AmyB</fullName>
    </submittedName>
</protein>
<dbReference type="InterPro" id="IPR013783">
    <property type="entry name" value="Ig-like_fold"/>
</dbReference>
<sequence length="1186" mass="121519">MKQWMALLLLTLGLGMAGSIGLTSSASAEVPVSQGKKAAASSVTGATYGPARAVDGNMGTYWAPGGSQTPSWLTVDLGQRYEVREVRTAYLERSGIYKYLIEFSSDSQTWYPYASRMKNTTLPAGSGYVDAGNVTARYFRITTSGSTGGKRAITEFQVYGTAADAPPEAELASIEVDETELELQQGDSHGLEVLAVYTDGHTEDVTASATFTSSKPKTASVTAAGVVKAKAEGQAAITVAYGGKKAKVQVTVGAATELEALETNAPQRLGVGETHQLEVTALYDDGTSEAVTTGVKYASSRPSVVSVSSKGVLTARTEGEAVITVSYGGISTKVELTAGAARELQSIGVDAPGQLAVGDVQELTVTAFYSDGSTEELGSGVTFTSSDPAVASISSKGVLRALTEGQTVLTVSYGGKSTTADLTVGDAHTTLDSLSVDVPANLYRGQSYSLTVTAYYADGTSKDVTDEATFTSSSTRIATVSSSGVLKGGNTSGTTTITVSYGGLTYDGSVYVSGSSYNSVSSLSFSPSSFSLNAGGSSYFSLTAYNNSSYYDDDDYSTVVTSSASYTSSNPSVATADTSGYVRGHAAGSATITASYGGTTATAYVTVTGGTDTEDPTWDYGAELTAAESGDTEVTLSWGEASDNVGVTAYKLLKDGTEIQSLSSYTRSYTVSGLTAGQNYTFVVEAADAAGNRSTQLSVTASPGGVTADGTGTGNVLQQQPYEEYDYGTGSGTGYTPAPAGQEQTVTAVMQPETTPDGVVQSKGTVDEAALAQALSGVGTGTVVIQASGAGDSVVVNMPAAPFLNGAAAPGSRVAVQLPEFTGSLPSALLQKAAGSGDGSGQLSVVTRVRTDEASNLAQELAAEEGATLLLPYPVEMKLMSGSVEVTDYEGQYVERTVTLDGAAAGAGGIPSAMWLDPQTGRWGYLPAKTGTAPDGRQTLTVKAPQGGIFTVKAAAKSFADTAAHWAKADIEELAAKGVVTGLDDQRFAPDQAITRAELSVLLVRAIGLEQPAPNGGDTGFRDVGPEAWYAGAVAEAVKAGLIDGYEDGTFRPMLEVTREQAAALFRRAIRFASGEGTAARADAGAVPQEGMQPGMDESFEGEAAAGGAAGGAPVIGGTQGAGSAGALSRFRDGAKVAPWAQEAVAFALQQGFMQGVSERMLQPQANTTRAQATAMLKRLLQHLDF</sequence>
<evidence type="ECO:0000259" key="2">
    <source>
        <dbReference type="PROSITE" id="PS50022"/>
    </source>
</evidence>
<dbReference type="SUPFAM" id="SSF49265">
    <property type="entry name" value="Fibronectin type III"/>
    <property type="match status" value="1"/>
</dbReference>
<evidence type="ECO:0000313" key="6">
    <source>
        <dbReference type="Proteomes" id="UP000007523"/>
    </source>
</evidence>
<dbReference type="SUPFAM" id="SSF49373">
    <property type="entry name" value="Invasin/intimin cell-adhesion fragments"/>
    <property type="match status" value="5"/>
</dbReference>
<dbReference type="Pfam" id="PF00754">
    <property type="entry name" value="F5_F8_type_C"/>
    <property type="match status" value="1"/>
</dbReference>
<dbReference type="InterPro" id="IPR003961">
    <property type="entry name" value="FN3_dom"/>
</dbReference>
<dbReference type="CDD" id="cd00063">
    <property type="entry name" value="FN3"/>
    <property type="match status" value="1"/>
</dbReference>
<dbReference type="SMART" id="SM00060">
    <property type="entry name" value="FN3"/>
    <property type="match status" value="2"/>
</dbReference>
<organism evidence="5 6">
    <name type="scientific">Paenibacillus mucilaginosus 3016</name>
    <dbReference type="NCBI Taxonomy" id="1116391"/>
    <lineage>
        <taxon>Bacteria</taxon>
        <taxon>Bacillati</taxon>
        <taxon>Bacillota</taxon>
        <taxon>Bacilli</taxon>
        <taxon>Bacillales</taxon>
        <taxon>Paenibacillaceae</taxon>
        <taxon>Paenibacillus</taxon>
    </lineage>
</organism>
<keyword evidence="1" id="KW-0732">Signal</keyword>
<dbReference type="KEGG" id="pmq:PM3016_963"/>
<evidence type="ECO:0000259" key="3">
    <source>
        <dbReference type="PROSITE" id="PS50853"/>
    </source>
</evidence>
<dbReference type="InterPro" id="IPR008979">
    <property type="entry name" value="Galactose-bd-like_sf"/>
</dbReference>